<reference evidence="6" key="1">
    <citation type="journal article" date="2020" name="Stud. Mycol.">
        <title>101 Dothideomycetes genomes: a test case for predicting lifestyles and emergence of pathogens.</title>
        <authorList>
            <person name="Haridas S."/>
            <person name="Albert R."/>
            <person name="Binder M."/>
            <person name="Bloem J."/>
            <person name="Labutti K."/>
            <person name="Salamov A."/>
            <person name="Andreopoulos B."/>
            <person name="Baker S."/>
            <person name="Barry K."/>
            <person name="Bills G."/>
            <person name="Bluhm B."/>
            <person name="Cannon C."/>
            <person name="Castanera R."/>
            <person name="Culley D."/>
            <person name="Daum C."/>
            <person name="Ezra D."/>
            <person name="Gonzalez J."/>
            <person name="Henrissat B."/>
            <person name="Kuo A."/>
            <person name="Liang C."/>
            <person name="Lipzen A."/>
            <person name="Lutzoni F."/>
            <person name="Magnuson J."/>
            <person name="Mondo S."/>
            <person name="Nolan M."/>
            <person name="Ohm R."/>
            <person name="Pangilinan J."/>
            <person name="Park H.-J."/>
            <person name="Ramirez L."/>
            <person name="Alfaro M."/>
            <person name="Sun H."/>
            <person name="Tritt A."/>
            <person name="Yoshinaga Y."/>
            <person name="Zwiers L.-H."/>
            <person name="Turgeon B."/>
            <person name="Goodwin S."/>
            <person name="Spatafora J."/>
            <person name="Crous P."/>
            <person name="Grigoriev I."/>
        </authorList>
    </citation>
    <scope>NUCLEOTIDE SEQUENCE</scope>
    <source>
        <strain evidence="6">CBS 123094</strain>
    </source>
</reference>
<name>A0A6A5WW90_9PLEO</name>
<evidence type="ECO:0000313" key="6">
    <source>
        <dbReference type="EMBL" id="KAF2005867.1"/>
    </source>
</evidence>
<dbReference type="InterPro" id="IPR050781">
    <property type="entry name" value="CWC22_splicing_factor"/>
</dbReference>
<dbReference type="EMBL" id="ML977561">
    <property type="protein sequence ID" value="KAF2005867.1"/>
    <property type="molecule type" value="Genomic_DNA"/>
</dbReference>
<evidence type="ECO:0000313" key="7">
    <source>
        <dbReference type="Proteomes" id="UP000799779"/>
    </source>
</evidence>
<dbReference type="Pfam" id="PF02854">
    <property type="entry name" value="MIF4G"/>
    <property type="match status" value="1"/>
</dbReference>
<gene>
    <name evidence="6" type="ORF">P154DRAFT_615810</name>
</gene>
<evidence type="ECO:0000256" key="3">
    <source>
        <dbReference type="ARBA" id="ARBA00023242"/>
    </source>
</evidence>
<dbReference type="InterPro" id="IPR003891">
    <property type="entry name" value="Initiation_fac_eIF4g_MI"/>
</dbReference>
<evidence type="ECO:0000256" key="1">
    <source>
        <dbReference type="ARBA" id="ARBA00004604"/>
    </source>
</evidence>
<dbReference type="PANTHER" id="PTHR18034">
    <property type="entry name" value="CELL CYCLE CONTROL PROTEIN CWF22-RELATED"/>
    <property type="match status" value="1"/>
</dbReference>
<dbReference type="InterPro" id="IPR003890">
    <property type="entry name" value="MIF4G-like_typ-3"/>
</dbReference>
<protein>
    <recommendedName>
        <fullName evidence="5">MI domain-containing protein</fullName>
    </recommendedName>
</protein>
<evidence type="ECO:0000259" key="5">
    <source>
        <dbReference type="PROSITE" id="PS51366"/>
    </source>
</evidence>
<dbReference type="SMART" id="SM00543">
    <property type="entry name" value="MIF4G"/>
    <property type="match status" value="1"/>
</dbReference>
<keyword evidence="3" id="KW-0539">Nucleus</keyword>
<dbReference type="PANTHER" id="PTHR18034:SF4">
    <property type="entry name" value="NUCLEOLAR MIF4G DOMAIN-CONTAINING PROTEIN 1"/>
    <property type="match status" value="1"/>
</dbReference>
<proteinExistence type="inferred from homology"/>
<dbReference type="GO" id="GO:0003723">
    <property type="term" value="F:RNA binding"/>
    <property type="evidence" value="ECO:0007669"/>
    <property type="project" value="InterPro"/>
</dbReference>
<feature type="region of interest" description="Disordered" evidence="4">
    <location>
        <begin position="1"/>
        <end position="285"/>
    </location>
</feature>
<organism evidence="6 7">
    <name type="scientific">Amniculicola lignicola CBS 123094</name>
    <dbReference type="NCBI Taxonomy" id="1392246"/>
    <lineage>
        <taxon>Eukaryota</taxon>
        <taxon>Fungi</taxon>
        <taxon>Dikarya</taxon>
        <taxon>Ascomycota</taxon>
        <taxon>Pezizomycotina</taxon>
        <taxon>Dothideomycetes</taxon>
        <taxon>Pleosporomycetidae</taxon>
        <taxon>Pleosporales</taxon>
        <taxon>Amniculicolaceae</taxon>
        <taxon>Amniculicola</taxon>
    </lineage>
</organism>
<dbReference type="SUPFAM" id="SSF48371">
    <property type="entry name" value="ARM repeat"/>
    <property type="match status" value="1"/>
</dbReference>
<dbReference type="Proteomes" id="UP000799779">
    <property type="component" value="Unassembled WGS sequence"/>
</dbReference>
<dbReference type="Pfam" id="PF02847">
    <property type="entry name" value="MA3"/>
    <property type="match status" value="1"/>
</dbReference>
<dbReference type="FunFam" id="1.25.40.180:FF:000050">
    <property type="entry name" value="Nuclear protein (Sgd1), putative"/>
    <property type="match status" value="1"/>
</dbReference>
<feature type="domain" description="MI" evidence="5">
    <location>
        <begin position="597"/>
        <end position="734"/>
    </location>
</feature>
<feature type="compositionally biased region" description="Acidic residues" evidence="4">
    <location>
        <begin position="212"/>
        <end position="240"/>
    </location>
</feature>
<feature type="compositionally biased region" description="Polar residues" evidence="4">
    <location>
        <begin position="110"/>
        <end position="123"/>
    </location>
</feature>
<accession>A0A6A5WW90</accession>
<dbReference type="PROSITE" id="PS51366">
    <property type="entry name" value="MI"/>
    <property type="match status" value="1"/>
</dbReference>
<dbReference type="GO" id="GO:0042274">
    <property type="term" value="P:ribosomal small subunit biogenesis"/>
    <property type="evidence" value="ECO:0007669"/>
    <property type="project" value="TreeGrafter"/>
</dbReference>
<dbReference type="InterPro" id="IPR016024">
    <property type="entry name" value="ARM-type_fold"/>
</dbReference>
<keyword evidence="7" id="KW-1185">Reference proteome</keyword>
<evidence type="ECO:0000256" key="4">
    <source>
        <dbReference type="SAM" id="MobiDB-lite"/>
    </source>
</evidence>
<comment type="subcellular location">
    <subcellularLocation>
        <location evidence="1">Nucleus</location>
        <location evidence="1">Nucleolus</location>
    </subcellularLocation>
</comment>
<dbReference type="Gene3D" id="1.25.40.180">
    <property type="match status" value="1"/>
</dbReference>
<comment type="similarity">
    <text evidence="2">Belongs to the CWC22 family.</text>
</comment>
<dbReference type="GO" id="GO:0005730">
    <property type="term" value="C:nucleolus"/>
    <property type="evidence" value="ECO:0007669"/>
    <property type="project" value="UniProtKB-SubCell"/>
</dbReference>
<dbReference type="AlphaFoldDB" id="A0A6A5WW90"/>
<dbReference type="OrthoDB" id="361797at2759"/>
<sequence>MRQRPFGGPKLPAELRDRVDPALQGKSGRGRNGPLNRKDRRKAERDEKKKPKKIGRPSYSGLAHRTRPQLESEGSEDDSFGEDASPPPRPAPVQQDASKPLKSILKRTEPSTQRSLSLPSQRASRAVKDKLAEDDAEIAALEKRLGIKGKKAKASGDDDGLDDLLADFGGSESEDDHRTPTGTSSKRKRQPDDEKWLAGKRRKALGQQIDPSSDDEDVDSETGDSSEESFGESLEGDSEFDGFQSEPEEPAQSRVRENPYVAPVAPGSTPTAKYVPPSMRAPPSSDTEALIRLKRQIQGLLNRLSDANLLTILREIEKIYQTNPRGYVTTTVIDLLIGLLLDETTLLDTFMILHAGFMAAVYKVIGPDFGAQMAERIVSEFDNFYQINKNGTGKQTTNLISLVAELYTFQVIGSNLVFDYIRFFLEDLSEINTELLLRMVKVSGAQLRQDDPRSLKDIVLLLQKSVAQVGESTLPVRTKFMIETINNLKNNRMKTGVAASAIFTEHTTRMKKHLGTLSTRNLKGTEPIRIGLTDIRDTEKRGKWWLVGASWRNDAGNDVSVTKAESTELKELGSIDIDDNGEIDLIQLAREQRMNTDVRRAIFITIMSAVDFKDAHVKLLKLGLKKAQEGEIPRIIVHCAGCEKGYNPYYTLLARKFCSEHKPRKAFQFALWDFFKTLEGKEEDDDHSDDDDDDDDDELSNEISLRRLVNMGKMFGTLIAGDGLPITVLKPLDFAFMKPKTKRLVEVLLITVILESQKKNKKKMVKDDKALLNIFIKVDTAPEMVPGLQYFFRKVVRKTSITALEDDKKTVRWGTDIVMGMLSRLMATTVVQED</sequence>
<evidence type="ECO:0000256" key="2">
    <source>
        <dbReference type="ARBA" id="ARBA00006856"/>
    </source>
</evidence>
<dbReference type="SMART" id="SM00544">
    <property type="entry name" value="MA3"/>
    <property type="match status" value="1"/>
</dbReference>